<keyword evidence="9" id="KW-1185">Reference proteome</keyword>
<feature type="transmembrane region" description="Helical" evidence="5">
    <location>
        <begin position="31"/>
        <end position="57"/>
    </location>
</feature>
<keyword evidence="4 5" id="KW-0472">Membrane</keyword>
<dbReference type="PANTHER" id="PTHR43394">
    <property type="entry name" value="ATP-DEPENDENT PERMEASE MDL1, MITOCHONDRIAL"/>
    <property type="match status" value="1"/>
</dbReference>
<dbReference type="InterPro" id="IPR003439">
    <property type="entry name" value="ABC_transporter-like_ATP-bd"/>
</dbReference>
<dbReference type="CDD" id="cd07346">
    <property type="entry name" value="ABC_6TM_exporters"/>
    <property type="match status" value="1"/>
</dbReference>
<feature type="transmembrane region" description="Helical" evidence="5">
    <location>
        <begin position="146"/>
        <end position="165"/>
    </location>
</feature>
<evidence type="ECO:0000256" key="5">
    <source>
        <dbReference type="SAM" id="Phobius"/>
    </source>
</evidence>
<dbReference type="Pfam" id="PF00664">
    <property type="entry name" value="ABC_membrane"/>
    <property type="match status" value="1"/>
</dbReference>
<dbReference type="SUPFAM" id="SSF90123">
    <property type="entry name" value="ABC transporter transmembrane region"/>
    <property type="match status" value="1"/>
</dbReference>
<dbReference type="Gene3D" id="1.20.1560.10">
    <property type="entry name" value="ABC transporter type 1, transmembrane domain"/>
    <property type="match status" value="1"/>
</dbReference>
<dbReference type="GO" id="GO:0015421">
    <property type="term" value="F:ABC-type oligopeptide transporter activity"/>
    <property type="evidence" value="ECO:0007669"/>
    <property type="project" value="TreeGrafter"/>
</dbReference>
<dbReference type="InterPro" id="IPR017871">
    <property type="entry name" value="ABC_transporter-like_CS"/>
</dbReference>
<dbReference type="GO" id="GO:0005886">
    <property type="term" value="C:plasma membrane"/>
    <property type="evidence" value="ECO:0007669"/>
    <property type="project" value="UniProtKB-SubCell"/>
</dbReference>
<dbReference type="PROSITE" id="PS50893">
    <property type="entry name" value="ABC_TRANSPORTER_2"/>
    <property type="match status" value="1"/>
</dbReference>
<evidence type="ECO:0000313" key="9">
    <source>
        <dbReference type="Proteomes" id="UP000250222"/>
    </source>
</evidence>
<proteinExistence type="predicted"/>
<dbReference type="EMBL" id="UETB01000003">
    <property type="protein sequence ID" value="SSA40029.1"/>
    <property type="molecule type" value="Genomic_DNA"/>
</dbReference>
<dbReference type="InterPro" id="IPR027417">
    <property type="entry name" value="P-loop_NTPase"/>
</dbReference>
<name>A0A2Y9ABV2_9MICO</name>
<keyword evidence="2 5" id="KW-0812">Transmembrane</keyword>
<feature type="transmembrane region" description="Helical" evidence="5">
    <location>
        <begin position="171"/>
        <end position="190"/>
    </location>
</feature>
<dbReference type="RefSeq" id="WP_110851866.1">
    <property type="nucleotide sequence ID" value="NZ_QKLZ01000003.1"/>
</dbReference>
<dbReference type="Pfam" id="PF00005">
    <property type="entry name" value="ABC_tran"/>
    <property type="match status" value="1"/>
</dbReference>
<evidence type="ECO:0000256" key="3">
    <source>
        <dbReference type="ARBA" id="ARBA00022989"/>
    </source>
</evidence>
<evidence type="ECO:0000259" key="7">
    <source>
        <dbReference type="PROSITE" id="PS50929"/>
    </source>
</evidence>
<comment type="subcellular location">
    <subcellularLocation>
        <location evidence="1">Cell membrane</location>
        <topology evidence="1">Multi-pass membrane protein</topology>
    </subcellularLocation>
</comment>
<dbReference type="Proteomes" id="UP000250222">
    <property type="component" value="Unassembled WGS sequence"/>
</dbReference>
<feature type="domain" description="ABC transmembrane type-1" evidence="7">
    <location>
        <begin position="33"/>
        <end position="314"/>
    </location>
</feature>
<sequence length="590" mass="61560">MLDVPTGHPGHPPLGAPTAFLAWAARGAWPALLVGCLLAAVVSLAGAAVPLVLGTALDSGLTDGVSTRLLWLALALVGIGLLSAVATSVGHAAEVGGWLHGAFSASRLVGHHVTRTGPAIGEELPTGEVVSAVANDSFQVGNVLELLPAFVGGLVGYLAVTVYMLQQSPTLGVVVALGLPVVTVVVSFLIKPLQARQKEQRDAAGRLATLATDTVSGLRILRGIGGEDVFAERYRAQSQRVRRAGVRVAGLSSVLEALQILLPGLFVACVVWLGARLAVTGEISPGQLVTFYGFTAYLTEPLRWVTQFINFLTRGRVAARKITGVLSVTPEAGTLAESEAADSLPRPTVPSTPGTLVDTLTGLAPRPGALTAVVTPRPGEAEAVASRLGRLDDRSTSEVLLDGVPLRELPLAEVRHRVVVTSSTPQLFTGPLRAALDAREDGLDDAALLRALHTADAHDVLESLPEGLDGEITEKGRSLSGGQRQRVALARALLTEPQVLVLVEPTSAVDAHTEARIAARLAEYRRGRTTVVLTASPLVLEHADEVVLLDDGAVRARGHHRDLLARAAAGEPDAQAYHAVVGRSLTTEVV</sequence>
<dbReference type="PANTHER" id="PTHR43394:SF1">
    <property type="entry name" value="ATP-BINDING CASSETTE SUB-FAMILY B MEMBER 10, MITOCHONDRIAL"/>
    <property type="match status" value="1"/>
</dbReference>
<feature type="domain" description="ABC transporter" evidence="6">
    <location>
        <begin position="339"/>
        <end position="576"/>
    </location>
</feature>
<evidence type="ECO:0000259" key="6">
    <source>
        <dbReference type="PROSITE" id="PS50893"/>
    </source>
</evidence>
<dbReference type="InterPro" id="IPR011527">
    <property type="entry name" value="ABC1_TM_dom"/>
</dbReference>
<dbReference type="Gene3D" id="3.40.50.300">
    <property type="entry name" value="P-loop containing nucleotide triphosphate hydrolases"/>
    <property type="match status" value="1"/>
</dbReference>
<accession>A0A2Y9ABV2</accession>
<feature type="transmembrane region" description="Helical" evidence="5">
    <location>
        <begin position="69"/>
        <end position="89"/>
    </location>
</feature>
<dbReference type="SUPFAM" id="SSF52540">
    <property type="entry name" value="P-loop containing nucleoside triphosphate hydrolases"/>
    <property type="match status" value="1"/>
</dbReference>
<reference evidence="8 9" key="1">
    <citation type="submission" date="2016-10" db="EMBL/GenBank/DDBJ databases">
        <authorList>
            <person name="Cai Z."/>
        </authorList>
    </citation>
    <scope>NUCLEOTIDE SEQUENCE [LARGE SCALE GENOMIC DNA]</scope>
    <source>
        <strain evidence="8 9">CGMCC 1.10826</strain>
    </source>
</reference>
<dbReference type="GO" id="GO:0005524">
    <property type="term" value="F:ATP binding"/>
    <property type="evidence" value="ECO:0007669"/>
    <property type="project" value="InterPro"/>
</dbReference>
<evidence type="ECO:0000256" key="2">
    <source>
        <dbReference type="ARBA" id="ARBA00022692"/>
    </source>
</evidence>
<evidence type="ECO:0000313" key="8">
    <source>
        <dbReference type="EMBL" id="SSA40029.1"/>
    </source>
</evidence>
<keyword evidence="3 5" id="KW-1133">Transmembrane helix</keyword>
<dbReference type="PROSITE" id="PS00211">
    <property type="entry name" value="ABC_TRANSPORTER_1"/>
    <property type="match status" value="1"/>
</dbReference>
<dbReference type="OrthoDB" id="4966664at2"/>
<organism evidence="8 9">
    <name type="scientific">Georgenia satyanarayanai</name>
    <dbReference type="NCBI Taxonomy" id="860221"/>
    <lineage>
        <taxon>Bacteria</taxon>
        <taxon>Bacillati</taxon>
        <taxon>Actinomycetota</taxon>
        <taxon>Actinomycetes</taxon>
        <taxon>Micrococcales</taxon>
        <taxon>Bogoriellaceae</taxon>
        <taxon>Georgenia</taxon>
    </lineage>
</organism>
<dbReference type="GO" id="GO:0016887">
    <property type="term" value="F:ATP hydrolysis activity"/>
    <property type="evidence" value="ECO:0007669"/>
    <property type="project" value="InterPro"/>
</dbReference>
<evidence type="ECO:0000256" key="1">
    <source>
        <dbReference type="ARBA" id="ARBA00004651"/>
    </source>
</evidence>
<feature type="transmembrane region" description="Helical" evidence="5">
    <location>
        <begin position="248"/>
        <end position="275"/>
    </location>
</feature>
<dbReference type="InterPro" id="IPR039421">
    <property type="entry name" value="Type_1_exporter"/>
</dbReference>
<gene>
    <name evidence="8" type="ORF">SAMN05216184_103213</name>
</gene>
<dbReference type="InterPro" id="IPR036640">
    <property type="entry name" value="ABC1_TM_sf"/>
</dbReference>
<protein>
    <submittedName>
        <fullName evidence="8">ABC-type multidrug transport system, ATPase and permease component</fullName>
    </submittedName>
</protein>
<dbReference type="PROSITE" id="PS50929">
    <property type="entry name" value="ABC_TM1F"/>
    <property type="match status" value="1"/>
</dbReference>
<evidence type="ECO:0000256" key="4">
    <source>
        <dbReference type="ARBA" id="ARBA00023136"/>
    </source>
</evidence>
<dbReference type="AlphaFoldDB" id="A0A2Y9ABV2"/>